<comment type="caution">
    <text evidence="2">The sequence shown here is derived from an EMBL/GenBank/DDBJ whole genome shotgun (WGS) entry which is preliminary data.</text>
</comment>
<proteinExistence type="predicted"/>
<accession>A0AA38P6K7</accession>
<sequence length="611" mass="65767">MGSGVLLRKQAKQAATQVAGPQVMSKEAAQAVVDAVFKLTGPLAGRDLYERAHKNEIKASAKDGDTGNAAGNYQRALKQRWSEIGQEERRVWERRALDQAQDVDGNQELLLSIVNHMFMSMAKCGRFGEMEFVTLLAMRSTNGTLHARAVSGGTSGQEFQETVEDWGEHYLDPFRDWADGVLPRVQEDASLIRRDKAGYPVFPVHIQTLETPAKDLQRFVKTYFDLLYRAQYDEELPWEELYEKPEDFYDVIKYNLPVALKDPVAMEFSIFPLVAFLKELESPFRFCRYVTPPERLREAVITRNESVLPTGPPAAHMGLPPTVVPNAPPALAPPALNTTSTPPALISHTLPMPFAIAATPAPSAPEIIPNTPSVASTIPATSTPPAIIPNTIHAPPAVVPIAPPAPSVLDTVPPAVVPSATPAPFALTTTPVPASSVSACPTPLSSSSSSPLASTSAAETLTGPVVTPAVALSPPAPEIPSRRGRSAKNRNWGKKRKQVEVNASTAGVHPTALQTITTTTASSDAPMFSPHPASLGASGSAPQFSPRKTRAVRNKESSSLEQTGNGKKRKQGEREDSSIEVEMPGKKKSKFWTYGAEFVPGTDADNANSSR</sequence>
<reference evidence="2" key="1">
    <citation type="submission" date="2022-08" db="EMBL/GenBank/DDBJ databases">
        <authorList>
            <consortium name="DOE Joint Genome Institute"/>
            <person name="Min B."/>
            <person name="Riley R."/>
            <person name="Sierra-Patev S."/>
            <person name="Naranjo-Ortiz M."/>
            <person name="Looney B."/>
            <person name="Konkel Z."/>
            <person name="Slot J.C."/>
            <person name="Sakamoto Y."/>
            <person name="Steenwyk J.L."/>
            <person name="Rokas A."/>
            <person name="Carro J."/>
            <person name="Camarero S."/>
            <person name="Ferreira P."/>
            <person name="Molpeceres G."/>
            <person name="Ruiz-Duenas F.J."/>
            <person name="Serrano A."/>
            <person name="Henrissat B."/>
            <person name="Drula E."/>
            <person name="Hughes K.W."/>
            <person name="Mata J.L."/>
            <person name="Ishikawa N.K."/>
            <person name="Vargas-Isla R."/>
            <person name="Ushijima S."/>
            <person name="Smith C.A."/>
            <person name="Ahrendt S."/>
            <person name="Andreopoulos W."/>
            <person name="He G."/>
            <person name="Labutti K."/>
            <person name="Lipzen A."/>
            <person name="Ng V."/>
            <person name="Sandor L."/>
            <person name="Barry K."/>
            <person name="Martinez A.T."/>
            <person name="Xiao Y."/>
            <person name="Gibbons J.G."/>
            <person name="Terashima K."/>
            <person name="Hibbett D.S."/>
            <person name="Grigoriev I.V."/>
        </authorList>
    </citation>
    <scope>NUCLEOTIDE SEQUENCE</scope>
    <source>
        <strain evidence="2">TFB9207</strain>
    </source>
</reference>
<feature type="compositionally biased region" description="Basic residues" evidence="1">
    <location>
        <begin position="482"/>
        <end position="497"/>
    </location>
</feature>
<evidence type="ECO:0000313" key="3">
    <source>
        <dbReference type="Proteomes" id="UP001163846"/>
    </source>
</evidence>
<dbReference type="AlphaFoldDB" id="A0AA38P6K7"/>
<keyword evidence="3" id="KW-1185">Reference proteome</keyword>
<protein>
    <submittedName>
        <fullName evidence="2">Uncharacterized protein</fullName>
    </submittedName>
</protein>
<dbReference type="Proteomes" id="UP001163846">
    <property type="component" value="Unassembled WGS sequence"/>
</dbReference>
<feature type="region of interest" description="Disordered" evidence="1">
    <location>
        <begin position="468"/>
        <end position="586"/>
    </location>
</feature>
<name>A0AA38P6K7_9AGAR</name>
<feature type="region of interest" description="Disordered" evidence="1">
    <location>
        <begin position="433"/>
        <end position="456"/>
    </location>
</feature>
<organism evidence="2 3">
    <name type="scientific">Lentinula raphanica</name>
    <dbReference type="NCBI Taxonomy" id="153919"/>
    <lineage>
        <taxon>Eukaryota</taxon>
        <taxon>Fungi</taxon>
        <taxon>Dikarya</taxon>
        <taxon>Basidiomycota</taxon>
        <taxon>Agaricomycotina</taxon>
        <taxon>Agaricomycetes</taxon>
        <taxon>Agaricomycetidae</taxon>
        <taxon>Agaricales</taxon>
        <taxon>Marasmiineae</taxon>
        <taxon>Omphalotaceae</taxon>
        <taxon>Lentinula</taxon>
    </lineage>
</organism>
<dbReference type="EMBL" id="MU806258">
    <property type="protein sequence ID" value="KAJ3837277.1"/>
    <property type="molecule type" value="Genomic_DNA"/>
</dbReference>
<evidence type="ECO:0000313" key="2">
    <source>
        <dbReference type="EMBL" id="KAJ3837277.1"/>
    </source>
</evidence>
<evidence type="ECO:0000256" key="1">
    <source>
        <dbReference type="SAM" id="MobiDB-lite"/>
    </source>
</evidence>
<gene>
    <name evidence="2" type="ORF">F5878DRAFT_622904</name>
</gene>